<evidence type="ECO:0000256" key="2">
    <source>
        <dbReference type="SAM" id="SignalP"/>
    </source>
</evidence>
<sequence>MRSSRLAAGAAALTLALAACTGSPQNRGEKLEGGGTPIPVPPPSTTAAPAPPSTPGSPGAPGSPGSPGPVRPEPAPTRTERVVVRLTPEPAPLVTGVRVGRHTGFDRVVFNLDGPQTGHRVEYVSQLLQEGSGEPVPQRGGAYLRVALSPAAAHSQDGNNAWTSPRVLTVSQPNLRFVVFTGDFEGTVSAGLVLTRRAPFRVSSLSNPNRLVVDVAH</sequence>
<feature type="domain" description="AMIN-like" evidence="3">
    <location>
        <begin position="93"/>
        <end position="217"/>
    </location>
</feature>
<feature type="compositionally biased region" description="Pro residues" evidence="1">
    <location>
        <begin position="64"/>
        <end position="75"/>
    </location>
</feature>
<dbReference type="Pfam" id="PF24837">
    <property type="entry name" value="AMIN-like"/>
    <property type="match status" value="1"/>
</dbReference>
<dbReference type="PROSITE" id="PS51257">
    <property type="entry name" value="PROKAR_LIPOPROTEIN"/>
    <property type="match status" value="1"/>
</dbReference>
<feature type="compositionally biased region" description="Pro residues" evidence="1">
    <location>
        <begin position="38"/>
        <end position="55"/>
    </location>
</feature>
<accession>A0A3A4AW15</accession>
<keyword evidence="5" id="KW-1185">Reference proteome</keyword>
<feature type="signal peptide" evidence="2">
    <location>
        <begin position="1"/>
        <end position="18"/>
    </location>
</feature>
<dbReference type="RefSeq" id="WP_119926002.1">
    <property type="nucleotide sequence ID" value="NZ_QZEY01000003.1"/>
</dbReference>
<evidence type="ECO:0000313" key="5">
    <source>
        <dbReference type="Proteomes" id="UP000265768"/>
    </source>
</evidence>
<organism evidence="4 5">
    <name type="scientific">Bailinhaonella thermotolerans</name>
    <dbReference type="NCBI Taxonomy" id="1070861"/>
    <lineage>
        <taxon>Bacteria</taxon>
        <taxon>Bacillati</taxon>
        <taxon>Actinomycetota</taxon>
        <taxon>Actinomycetes</taxon>
        <taxon>Streptosporangiales</taxon>
        <taxon>Streptosporangiaceae</taxon>
        <taxon>Bailinhaonella</taxon>
    </lineage>
</organism>
<gene>
    <name evidence="4" type="ORF">D5H75_09255</name>
</gene>
<dbReference type="Proteomes" id="UP000265768">
    <property type="component" value="Unassembled WGS sequence"/>
</dbReference>
<feature type="region of interest" description="Disordered" evidence="1">
    <location>
        <begin position="23"/>
        <end position="84"/>
    </location>
</feature>
<dbReference type="EMBL" id="QZEY01000003">
    <property type="protein sequence ID" value="RJL33043.1"/>
    <property type="molecule type" value="Genomic_DNA"/>
</dbReference>
<feature type="chain" id="PRO_5017387961" description="AMIN-like domain-containing protein" evidence="2">
    <location>
        <begin position="19"/>
        <end position="217"/>
    </location>
</feature>
<reference evidence="4 5" key="1">
    <citation type="submission" date="2018-09" db="EMBL/GenBank/DDBJ databases">
        <title>YIM 75507 draft genome.</title>
        <authorList>
            <person name="Tang S."/>
            <person name="Feng Y."/>
        </authorList>
    </citation>
    <scope>NUCLEOTIDE SEQUENCE [LARGE SCALE GENOMIC DNA]</scope>
    <source>
        <strain evidence="4 5">YIM 75507</strain>
    </source>
</reference>
<evidence type="ECO:0000259" key="3">
    <source>
        <dbReference type="Pfam" id="PF24837"/>
    </source>
</evidence>
<evidence type="ECO:0000313" key="4">
    <source>
        <dbReference type="EMBL" id="RJL33043.1"/>
    </source>
</evidence>
<keyword evidence="2" id="KW-0732">Signal</keyword>
<dbReference type="InterPro" id="IPR056303">
    <property type="entry name" value="AMIN-like"/>
</dbReference>
<proteinExistence type="predicted"/>
<dbReference type="AlphaFoldDB" id="A0A3A4AW15"/>
<name>A0A3A4AW15_9ACTN</name>
<evidence type="ECO:0000256" key="1">
    <source>
        <dbReference type="SAM" id="MobiDB-lite"/>
    </source>
</evidence>
<dbReference type="OrthoDB" id="3393679at2"/>
<comment type="caution">
    <text evidence="4">The sequence shown here is derived from an EMBL/GenBank/DDBJ whole genome shotgun (WGS) entry which is preliminary data.</text>
</comment>
<protein>
    <recommendedName>
        <fullName evidence="3">AMIN-like domain-containing protein</fullName>
    </recommendedName>
</protein>